<keyword evidence="5" id="KW-0653">Protein transport</keyword>
<keyword evidence="8" id="KW-0472">Membrane</keyword>
<organism evidence="10 11">
    <name type="scientific">Pleomassaria siparia CBS 279.74</name>
    <dbReference type="NCBI Taxonomy" id="1314801"/>
    <lineage>
        <taxon>Eukaryota</taxon>
        <taxon>Fungi</taxon>
        <taxon>Dikarya</taxon>
        <taxon>Ascomycota</taxon>
        <taxon>Pezizomycotina</taxon>
        <taxon>Dothideomycetes</taxon>
        <taxon>Pleosporomycetidae</taxon>
        <taxon>Pleosporales</taxon>
        <taxon>Pleomassariaceae</taxon>
        <taxon>Pleomassaria</taxon>
    </lineage>
</organism>
<evidence type="ECO:0000256" key="7">
    <source>
        <dbReference type="ARBA" id="ARBA00023128"/>
    </source>
</evidence>
<comment type="subcellular location">
    <subcellularLocation>
        <location evidence="1">Mitochondrion outer membrane</location>
        <topology evidence="1">Single-pass membrane protein</topology>
    </subcellularLocation>
</comment>
<protein>
    <submittedName>
        <fullName evidence="10">Uncharacterized protein</fullName>
    </submittedName>
</protein>
<evidence type="ECO:0000256" key="3">
    <source>
        <dbReference type="ARBA" id="ARBA00022692"/>
    </source>
</evidence>
<evidence type="ECO:0000256" key="5">
    <source>
        <dbReference type="ARBA" id="ARBA00022927"/>
    </source>
</evidence>
<reference evidence="10" key="1">
    <citation type="journal article" date="2020" name="Stud. Mycol.">
        <title>101 Dothideomycetes genomes: a test case for predicting lifestyles and emergence of pathogens.</title>
        <authorList>
            <person name="Haridas S."/>
            <person name="Albert R."/>
            <person name="Binder M."/>
            <person name="Bloem J."/>
            <person name="Labutti K."/>
            <person name="Salamov A."/>
            <person name="Andreopoulos B."/>
            <person name="Baker S."/>
            <person name="Barry K."/>
            <person name="Bills G."/>
            <person name="Bluhm B."/>
            <person name="Cannon C."/>
            <person name="Castanera R."/>
            <person name="Culley D."/>
            <person name="Daum C."/>
            <person name="Ezra D."/>
            <person name="Gonzalez J."/>
            <person name="Henrissat B."/>
            <person name="Kuo A."/>
            <person name="Liang C."/>
            <person name="Lipzen A."/>
            <person name="Lutzoni F."/>
            <person name="Magnuson J."/>
            <person name="Mondo S."/>
            <person name="Nolan M."/>
            <person name="Ohm R."/>
            <person name="Pangilinan J."/>
            <person name="Park H.-J."/>
            <person name="Ramirez L."/>
            <person name="Alfaro M."/>
            <person name="Sun H."/>
            <person name="Tritt A."/>
            <person name="Yoshinaga Y."/>
            <person name="Zwiers L.-H."/>
            <person name="Turgeon B."/>
            <person name="Goodwin S."/>
            <person name="Spatafora J."/>
            <person name="Crous P."/>
            <person name="Grigoriev I."/>
        </authorList>
    </citation>
    <scope>NUCLEOTIDE SEQUENCE</scope>
    <source>
        <strain evidence="10">CBS 279.74</strain>
    </source>
</reference>
<dbReference type="Proteomes" id="UP000799428">
    <property type="component" value="Unassembled WGS sequence"/>
</dbReference>
<dbReference type="GO" id="GO:0005741">
    <property type="term" value="C:mitochondrial outer membrane"/>
    <property type="evidence" value="ECO:0007669"/>
    <property type="project" value="UniProtKB-SubCell"/>
</dbReference>
<dbReference type="InterPro" id="IPR019603">
    <property type="entry name" value="Tom5"/>
</dbReference>
<keyword evidence="7" id="KW-0496">Mitochondrion</keyword>
<name>A0A6G1KDJ3_9PLEO</name>
<dbReference type="GO" id="GO:0015031">
    <property type="term" value="P:protein transport"/>
    <property type="evidence" value="ECO:0007669"/>
    <property type="project" value="UniProtKB-KW"/>
</dbReference>
<sequence>MFGGPPPPPSKTELMEAEQRTASDIKWTFTAARESPGGPCAFIHDLYQKRRVFERRLPPHVGLGLGLGPWAMGHNQSKFLEYIKILRAEHFKWM</sequence>
<evidence type="ECO:0000256" key="2">
    <source>
        <dbReference type="ARBA" id="ARBA00022448"/>
    </source>
</evidence>
<keyword evidence="11" id="KW-1185">Reference proteome</keyword>
<keyword evidence="4" id="KW-1000">Mitochondrion outer membrane</keyword>
<dbReference type="Pfam" id="PF10642">
    <property type="entry name" value="Tom5"/>
    <property type="match status" value="1"/>
</dbReference>
<evidence type="ECO:0000313" key="10">
    <source>
        <dbReference type="EMBL" id="KAF2710898.1"/>
    </source>
</evidence>
<keyword evidence="2" id="KW-0813">Transport</keyword>
<evidence type="ECO:0000256" key="1">
    <source>
        <dbReference type="ARBA" id="ARBA00004572"/>
    </source>
</evidence>
<evidence type="ECO:0000256" key="9">
    <source>
        <dbReference type="ARBA" id="ARBA00025716"/>
    </source>
</evidence>
<evidence type="ECO:0000256" key="6">
    <source>
        <dbReference type="ARBA" id="ARBA00022989"/>
    </source>
</evidence>
<comment type="similarity">
    <text evidence="9">Belongs to the Tom5 family.</text>
</comment>
<dbReference type="EMBL" id="MU005768">
    <property type="protein sequence ID" value="KAF2710898.1"/>
    <property type="molecule type" value="Genomic_DNA"/>
</dbReference>
<accession>A0A6G1KDJ3</accession>
<evidence type="ECO:0000313" key="11">
    <source>
        <dbReference type="Proteomes" id="UP000799428"/>
    </source>
</evidence>
<gene>
    <name evidence="10" type="ORF">K504DRAFT_500835</name>
</gene>
<dbReference type="AlphaFoldDB" id="A0A6G1KDJ3"/>
<keyword evidence="6" id="KW-1133">Transmembrane helix</keyword>
<keyword evidence="3" id="KW-0812">Transmembrane</keyword>
<dbReference type="GO" id="GO:0006626">
    <property type="term" value="P:protein targeting to mitochondrion"/>
    <property type="evidence" value="ECO:0007669"/>
    <property type="project" value="UniProtKB-ARBA"/>
</dbReference>
<evidence type="ECO:0000256" key="4">
    <source>
        <dbReference type="ARBA" id="ARBA00022787"/>
    </source>
</evidence>
<evidence type="ECO:0000256" key="8">
    <source>
        <dbReference type="ARBA" id="ARBA00023136"/>
    </source>
</evidence>
<proteinExistence type="inferred from homology"/>